<dbReference type="PROSITE" id="PS00028">
    <property type="entry name" value="ZINC_FINGER_C2H2_1"/>
    <property type="match status" value="1"/>
</dbReference>
<keyword evidence="1" id="KW-0863">Zinc-finger</keyword>
<protein>
    <recommendedName>
        <fullName evidence="3">C2H2-type domain-containing protein</fullName>
    </recommendedName>
</protein>
<comment type="caution">
    <text evidence="4">The sequence shown here is derived from an EMBL/GenBank/DDBJ whole genome shotgun (WGS) entry which is preliminary data.</text>
</comment>
<name>A0AAN6M1K0_9PLEO</name>
<keyword evidence="1" id="KW-0479">Metal-binding</keyword>
<dbReference type="SUPFAM" id="SSF57667">
    <property type="entry name" value="beta-beta-alpha zinc fingers"/>
    <property type="match status" value="1"/>
</dbReference>
<dbReference type="InterPro" id="IPR001680">
    <property type="entry name" value="WD40_rpt"/>
</dbReference>
<keyword evidence="1" id="KW-0862">Zinc</keyword>
<reference evidence="4 5" key="1">
    <citation type="submission" date="2021-02" db="EMBL/GenBank/DDBJ databases">
        <title>Genome assembly of Pseudopithomyces chartarum.</title>
        <authorList>
            <person name="Jauregui R."/>
            <person name="Singh J."/>
            <person name="Voisey C."/>
        </authorList>
    </citation>
    <scope>NUCLEOTIDE SEQUENCE [LARGE SCALE GENOMIC DNA]</scope>
    <source>
        <strain evidence="4 5">AGR01</strain>
    </source>
</reference>
<dbReference type="AlphaFoldDB" id="A0AAN6M1K0"/>
<dbReference type="InterPro" id="IPR013087">
    <property type="entry name" value="Znf_C2H2_type"/>
</dbReference>
<dbReference type="InterPro" id="IPR036322">
    <property type="entry name" value="WD40_repeat_dom_sf"/>
</dbReference>
<evidence type="ECO:0000313" key="5">
    <source>
        <dbReference type="Proteomes" id="UP001280581"/>
    </source>
</evidence>
<evidence type="ECO:0000313" key="4">
    <source>
        <dbReference type="EMBL" id="KAK3214158.1"/>
    </source>
</evidence>
<keyword evidence="2" id="KW-0853">WD repeat</keyword>
<organism evidence="4 5">
    <name type="scientific">Pseudopithomyces chartarum</name>
    <dbReference type="NCBI Taxonomy" id="1892770"/>
    <lineage>
        <taxon>Eukaryota</taxon>
        <taxon>Fungi</taxon>
        <taxon>Dikarya</taxon>
        <taxon>Ascomycota</taxon>
        <taxon>Pezizomycotina</taxon>
        <taxon>Dothideomycetes</taxon>
        <taxon>Pleosporomycetidae</taxon>
        <taxon>Pleosporales</taxon>
        <taxon>Massarineae</taxon>
        <taxon>Didymosphaeriaceae</taxon>
        <taxon>Pseudopithomyces</taxon>
    </lineage>
</organism>
<sequence>MQPTKKALNWEQKAQPLGWFLASITSVNSTPSEPAEALRIQPDQTFQYISRGVTQRQFECINCEEIFKCKSDYKKHMLKHNKPFKCDFPNCRRDVRGFTTTNDLARRKKSVHLIGVLGTLSQRAPENYRNKGNIWPSIDKFKQHIDRLHRDENEQELILRSAYHPPLTRTTETLASRIEEGDNSPYPYSALRTPVRSICFVIMMVAYALTLYGLHELQGSTPSRCRMTRNESSSATSVDIVVCRRVTTPPKTGATVDQSVYVFDSTVLVPNVACQMSDADLHGRRLDGCSELANAVAFLSDGKLLASTVSDSTVRLWDAGSGVALKTLKG</sequence>
<dbReference type="Proteomes" id="UP001280581">
    <property type="component" value="Unassembled WGS sequence"/>
</dbReference>
<evidence type="ECO:0000256" key="2">
    <source>
        <dbReference type="PROSITE-ProRule" id="PRU00221"/>
    </source>
</evidence>
<accession>A0AAN6M1K0</accession>
<dbReference type="EMBL" id="WVTA01000004">
    <property type="protein sequence ID" value="KAK3214158.1"/>
    <property type="molecule type" value="Genomic_DNA"/>
</dbReference>
<dbReference type="GO" id="GO:0008270">
    <property type="term" value="F:zinc ion binding"/>
    <property type="evidence" value="ECO:0007669"/>
    <property type="project" value="UniProtKB-KW"/>
</dbReference>
<evidence type="ECO:0000259" key="3">
    <source>
        <dbReference type="PROSITE" id="PS50157"/>
    </source>
</evidence>
<dbReference type="InterPro" id="IPR015943">
    <property type="entry name" value="WD40/YVTN_repeat-like_dom_sf"/>
</dbReference>
<dbReference type="PROSITE" id="PS50294">
    <property type="entry name" value="WD_REPEATS_REGION"/>
    <property type="match status" value="1"/>
</dbReference>
<dbReference type="Gene3D" id="3.30.160.60">
    <property type="entry name" value="Classic Zinc Finger"/>
    <property type="match status" value="1"/>
</dbReference>
<dbReference type="PROSITE" id="PS50082">
    <property type="entry name" value="WD_REPEATS_2"/>
    <property type="match status" value="1"/>
</dbReference>
<keyword evidence="5" id="KW-1185">Reference proteome</keyword>
<evidence type="ECO:0000256" key="1">
    <source>
        <dbReference type="PROSITE-ProRule" id="PRU00042"/>
    </source>
</evidence>
<dbReference type="Gene3D" id="2.130.10.10">
    <property type="entry name" value="YVTN repeat-like/Quinoprotein amine dehydrogenase"/>
    <property type="match status" value="1"/>
</dbReference>
<feature type="repeat" description="WD" evidence="2">
    <location>
        <begin position="286"/>
        <end position="327"/>
    </location>
</feature>
<gene>
    <name evidence="4" type="ORF">GRF29_28g2221210</name>
</gene>
<dbReference type="SUPFAM" id="SSF50978">
    <property type="entry name" value="WD40 repeat-like"/>
    <property type="match status" value="1"/>
</dbReference>
<dbReference type="PROSITE" id="PS50157">
    <property type="entry name" value="ZINC_FINGER_C2H2_2"/>
    <property type="match status" value="1"/>
</dbReference>
<proteinExistence type="predicted"/>
<feature type="domain" description="C2H2-type" evidence="3">
    <location>
        <begin position="58"/>
        <end position="85"/>
    </location>
</feature>
<dbReference type="InterPro" id="IPR036236">
    <property type="entry name" value="Znf_C2H2_sf"/>
</dbReference>